<dbReference type="GO" id="GO:0003677">
    <property type="term" value="F:DNA binding"/>
    <property type="evidence" value="ECO:0007669"/>
    <property type="project" value="UniProtKB-KW"/>
</dbReference>
<sequence length="228" mass="25169">MNTLAERLRIAREKTGLSQAQLAESIGVSQQSVAKIENGDTLQPRKIKEIAKVLGVSQKWLQLGIEENASLSDFVVGEAESASLDPAIFADIPVLDVELSAGNGCEAEIVESVIDWFPIRRMDLRKAGVSASNARIVKIWGNSLLPVLNNGDHVAVDIAQTTPIRDGDLYAVRDGVLLRVKVLINQPDGGLIIRSFNKDEYPDEILTFNERRARIHVIGRVFWSSRSW</sequence>
<comment type="caution">
    <text evidence="5">The sequence shown here is derived from an EMBL/GenBank/DDBJ whole genome shotgun (WGS) entry which is preliminary data.</text>
</comment>
<protein>
    <submittedName>
        <fullName evidence="5">Helix-turn-helix transcriptional regulator</fullName>
    </submittedName>
</protein>
<organism evidence="5">
    <name type="scientific">Salmonella enterica subsp. houtenae serovar 48:z4,z32:-</name>
    <dbReference type="NCBI Taxonomy" id="2577535"/>
    <lineage>
        <taxon>Bacteria</taxon>
        <taxon>Pseudomonadati</taxon>
        <taxon>Pseudomonadota</taxon>
        <taxon>Gammaproteobacteria</taxon>
        <taxon>Enterobacterales</taxon>
        <taxon>Enterobacteriaceae</taxon>
        <taxon>Salmonella</taxon>
    </lineage>
</organism>
<proteinExistence type="predicted"/>
<evidence type="ECO:0000259" key="4">
    <source>
        <dbReference type="PROSITE" id="PS50943"/>
    </source>
</evidence>
<keyword evidence="1" id="KW-0805">Transcription regulation</keyword>
<dbReference type="PANTHER" id="PTHR40661:SF2">
    <property type="entry name" value="HTH-TYPE TRANSCRIPTIONAL REGULATOR PRTR"/>
    <property type="match status" value="1"/>
</dbReference>
<evidence type="ECO:0000256" key="2">
    <source>
        <dbReference type="ARBA" id="ARBA00023125"/>
    </source>
</evidence>
<dbReference type="InterPro" id="IPR010982">
    <property type="entry name" value="Lambda_DNA-bd_dom_sf"/>
</dbReference>
<dbReference type="EMBL" id="DAAROH010000008">
    <property type="protein sequence ID" value="HAE3207682.1"/>
    <property type="molecule type" value="Genomic_DNA"/>
</dbReference>
<dbReference type="SMART" id="SM00530">
    <property type="entry name" value="HTH_XRE"/>
    <property type="match status" value="1"/>
</dbReference>
<accession>A0A729J3A6</accession>
<dbReference type="InterPro" id="IPR001387">
    <property type="entry name" value="Cro/C1-type_HTH"/>
</dbReference>
<dbReference type="InterPro" id="IPR039418">
    <property type="entry name" value="LexA-like"/>
</dbReference>
<keyword evidence="3" id="KW-0804">Transcription</keyword>
<feature type="domain" description="HTH cro/C1-type" evidence="4">
    <location>
        <begin position="8"/>
        <end position="61"/>
    </location>
</feature>
<dbReference type="Gene3D" id="1.10.260.40">
    <property type="entry name" value="lambda repressor-like DNA-binding domains"/>
    <property type="match status" value="1"/>
</dbReference>
<dbReference type="Gene3D" id="2.10.109.10">
    <property type="entry name" value="Umud Fragment, subunit A"/>
    <property type="match status" value="1"/>
</dbReference>
<dbReference type="SUPFAM" id="SSF47413">
    <property type="entry name" value="lambda repressor-like DNA-binding domains"/>
    <property type="match status" value="1"/>
</dbReference>
<evidence type="ECO:0000256" key="1">
    <source>
        <dbReference type="ARBA" id="ARBA00023015"/>
    </source>
</evidence>
<evidence type="ECO:0000313" key="5">
    <source>
        <dbReference type="EMBL" id="HAE3207682.1"/>
    </source>
</evidence>
<reference evidence="5" key="1">
    <citation type="journal article" date="2018" name="Genome Biol.">
        <title>SKESA: strategic k-mer extension for scrupulous assemblies.</title>
        <authorList>
            <person name="Souvorov A."/>
            <person name="Agarwala R."/>
            <person name="Lipman D.J."/>
        </authorList>
    </citation>
    <scope>NUCLEOTIDE SEQUENCE</scope>
    <source>
        <strain evidence="5">13-0153</strain>
    </source>
</reference>
<name>A0A729J3A6_SALHO</name>
<dbReference type="Pfam" id="PF00717">
    <property type="entry name" value="Peptidase_S24"/>
    <property type="match status" value="1"/>
</dbReference>
<keyword evidence="2" id="KW-0238">DNA-binding</keyword>
<dbReference type="InterPro" id="IPR015927">
    <property type="entry name" value="Peptidase_S24_S26A/B/C"/>
</dbReference>
<dbReference type="AlphaFoldDB" id="A0A729J3A6"/>
<dbReference type="CDD" id="cd06529">
    <property type="entry name" value="S24_LexA-like"/>
    <property type="match status" value="1"/>
</dbReference>
<dbReference type="InterPro" id="IPR036286">
    <property type="entry name" value="LexA/Signal_pep-like_sf"/>
</dbReference>
<dbReference type="CDD" id="cd00093">
    <property type="entry name" value="HTH_XRE"/>
    <property type="match status" value="1"/>
</dbReference>
<evidence type="ECO:0000256" key="3">
    <source>
        <dbReference type="ARBA" id="ARBA00023163"/>
    </source>
</evidence>
<dbReference type="SUPFAM" id="SSF51306">
    <property type="entry name" value="LexA/Signal peptidase"/>
    <property type="match status" value="1"/>
</dbReference>
<reference evidence="5" key="2">
    <citation type="submission" date="2018-07" db="EMBL/GenBank/DDBJ databases">
        <authorList>
            <consortium name="NCBI Pathogen Detection Project"/>
        </authorList>
    </citation>
    <scope>NUCLEOTIDE SEQUENCE</scope>
    <source>
        <strain evidence="5">13-0153</strain>
    </source>
</reference>
<gene>
    <name evidence="5" type="ORF">G3451_001493</name>
</gene>
<dbReference type="Pfam" id="PF01381">
    <property type="entry name" value="HTH_3"/>
    <property type="match status" value="1"/>
</dbReference>
<dbReference type="PANTHER" id="PTHR40661">
    <property type="match status" value="1"/>
</dbReference>
<dbReference type="PROSITE" id="PS50943">
    <property type="entry name" value="HTH_CROC1"/>
    <property type="match status" value="1"/>
</dbReference>